<evidence type="ECO:0000313" key="1">
    <source>
        <dbReference type="EMBL" id="SAL63999.1"/>
    </source>
</evidence>
<keyword evidence="2" id="KW-1185">Reference proteome</keyword>
<organism evidence="1 2">
    <name type="scientific">Caballeronia cordobensis</name>
    <name type="common">Burkholderia cordobensis</name>
    <dbReference type="NCBI Taxonomy" id="1353886"/>
    <lineage>
        <taxon>Bacteria</taxon>
        <taxon>Pseudomonadati</taxon>
        <taxon>Pseudomonadota</taxon>
        <taxon>Betaproteobacteria</taxon>
        <taxon>Burkholderiales</taxon>
        <taxon>Burkholderiaceae</taxon>
        <taxon>Caballeronia</taxon>
    </lineage>
</organism>
<accession>A0A158J6N1</accession>
<reference evidence="2" key="1">
    <citation type="submission" date="2016-01" db="EMBL/GenBank/DDBJ databases">
        <authorList>
            <person name="Peeters C."/>
        </authorList>
    </citation>
    <scope>NUCLEOTIDE SEQUENCE [LARGE SCALE GENOMIC DNA]</scope>
</reference>
<gene>
    <name evidence="1" type="ORF">AWB70_05916</name>
</gene>
<proteinExistence type="predicted"/>
<dbReference type="AlphaFoldDB" id="A0A158J6N1"/>
<dbReference type="EMBL" id="FCNY02000020">
    <property type="protein sequence ID" value="SAL63999.1"/>
    <property type="molecule type" value="Genomic_DNA"/>
</dbReference>
<protein>
    <submittedName>
        <fullName evidence="1">Uncharacterized protein</fullName>
    </submittedName>
</protein>
<evidence type="ECO:0000313" key="2">
    <source>
        <dbReference type="Proteomes" id="UP000054740"/>
    </source>
</evidence>
<name>A0A158J6N1_CABCO</name>
<dbReference type="Proteomes" id="UP000054740">
    <property type="component" value="Unassembled WGS sequence"/>
</dbReference>
<sequence>MAAIPANVLGKRIGSLADFRALIADARDRLCGAY</sequence>